<accession>A0AAE1YIK3</accession>
<dbReference type="EMBL" id="JACGWO010000003">
    <property type="protein sequence ID" value="KAK4430870.1"/>
    <property type="molecule type" value="Genomic_DNA"/>
</dbReference>
<dbReference type="AlphaFoldDB" id="A0AAE1YIK3"/>
<feature type="compositionally biased region" description="Basic residues" evidence="1">
    <location>
        <begin position="37"/>
        <end position="46"/>
    </location>
</feature>
<reference evidence="2" key="1">
    <citation type="submission" date="2020-06" db="EMBL/GenBank/DDBJ databases">
        <authorList>
            <person name="Li T."/>
            <person name="Hu X."/>
            <person name="Zhang T."/>
            <person name="Song X."/>
            <person name="Zhang H."/>
            <person name="Dai N."/>
            <person name="Sheng W."/>
            <person name="Hou X."/>
            <person name="Wei L."/>
        </authorList>
    </citation>
    <scope>NUCLEOTIDE SEQUENCE</scope>
    <source>
        <strain evidence="2">3651</strain>
        <tissue evidence="2">Leaf</tissue>
    </source>
</reference>
<gene>
    <name evidence="2" type="ORF">Salat_0848800</name>
</gene>
<proteinExistence type="predicted"/>
<protein>
    <submittedName>
        <fullName evidence="2">Uncharacterized protein</fullName>
    </submittedName>
</protein>
<sequence length="202" mass="22865">MPSQHQSTVQSTPVNCPVTCPISTQSARRRAEELRRNPRRQRKFRRNLGDSRIPAETTGDDPKFSRIRVPAAEFVQSSTGAAEDKPGAAEDEQAWHRDAGKTRKHRRQTAAKHQQQTQQQSQQQQSQKYSTSAAEIGAILTEKTEICSPISVSQRKRGDLFIADEEDVDLLLKDAQIGKNRNRFRPRFPARREYNGNTRGAS</sequence>
<evidence type="ECO:0000256" key="1">
    <source>
        <dbReference type="SAM" id="MobiDB-lite"/>
    </source>
</evidence>
<evidence type="ECO:0000313" key="2">
    <source>
        <dbReference type="EMBL" id="KAK4430870.1"/>
    </source>
</evidence>
<feature type="region of interest" description="Disordered" evidence="1">
    <location>
        <begin position="1"/>
        <end position="132"/>
    </location>
</feature>
<reference evidence="2" key="2">
    <citation type="journal article" date="2024" name="Plant">
        <title>Genomic evolution and insights into agronomic trait innovations of Sesamum species.</title>
        <authorList>
            <person name="Miao H."/>
            <person name="Wang L."/>
            <person name="Qu L."/>
            <person name="Liu H."/>
            <person name="Sun Y."/>
            <person name="Le M."/>
            <person name="Wang Q."/>
            <person name="Wei S."/>
            <person name="Zheng Y."/>
            <person name="Lin W."/>
            <person name="Duan Y."/>
            <person name="Cao H."/>
            <person name="Xiong S."/>
            <person name="Wang X."/>
            <person name="Wei L."/>
            <person name="Li C."/>
            <person name="Ma Q."/>
            <person name="Ju M."/>
            <person name="Zhao R."/>
            <person name="Li G."/>
            <person name="Mu C."/>
            <person name="Tian Q."/>
            <person name="Mei H."/>
            <person name="Zhang T."/>
            <person name="Gao T."/>
            <person name="Zhang H."/>
        </authorList>
    </citation>
    <scope>NUCLEOTIDE SEQUENCE</scope>
    <source>
        <strain evidence="2">3651</strain>
    </source>
</reference>
<comment type="caution">
    <text evidence="2">The sequence shown here is derived from an EMBL/GenBank/DDBJ whole genome shotgun (WGS) entry which is preliminary data.</text>
</comment>
<organism evidence="2 3">
    <name type="scientific">Sesamum alatum</name>
    <dbReference type="NCBI Taxonomy" id="300844"/>
    <lineage>
        <taxon>Eukaryota</taxon>
        <taxon>Viridiplantae</taxon>
        <taxon>Streptophyta</taxon>
        <taxon>Embryophyta</taxon>
        <taxon>Tracheophyta</taxon>
        <taxon>Spermatophyta</taxon>
        <taxon>Magnoliopsida</taxon>
        <taxon>eudicotyledons</taxon>
        <taxon>Gunneridae</taxon>
        <taxon>Pentapetalae</taxon>
        <taxon>asterids</taxon>
        <taxon>lamiids</taxon>
        <taxon>Lamiales</taxon>
        <taxon>Pedaliaceae</taxon>
        <taxon>Sesamum</taxon>
    </lineage>
</organism>
<feature type="compositionally biased region" description="Polar residues" evidence="1">
    <location>
        <begin position="1"/>
        <end position="14"/>
    </location>
</feature>
<evidence type="ECO:0000313" key="3">
    <source>
        <dbReference type="Proteomes" id="UP001293254"/>
    </source>
</evidence>
<feature type="compositionally biased region" description="Low complexity" evidence="1">
    <location>
        <begin position="111"/>
        <end position="128"/>
    </location>
</feature>
<feature type="compositionally biased region" description="Basic and acidic residues" evidence="1">
    <location>
        <begin position="82"/>
        <end position="101"/>
    </location>
</feature>
<dbReference type="Proteomes" id="UP001293254">
    <property type="component" value="Unassembled WGS sequence"/>
</dbReference>
<keyword evidence="3" id="KW-1185">Reference proteome</keyword>
<name>A0AAE1YIK3_9LAMI</name>